<dbReference type="CDD" id="cd00067">
    <property type="entry name" value="GAL4"/>
    <property type="match status" value="1"/>
</dbReference>
<dbReference type="SUPFAM" id="SSF57701">
    <property type="entry name" value="Zn2/Cys6 DNA-binding domain"/>
    <property type="match status" value="1"/>
</dbReference>
<evidence type="ECO:0000256" key="5">
    <source>
        <dbReference type="SAM" id="MobiDB-lite"/>
    </source>
</evidence>
<dbReference type="Gene3D" id="4.10.240.10">
    <property type="entry name" value="Zn(2)-C6 fungal-type DNA-binding domain"/>
    <property type="match status" value="1"/>
</dbReference>
<dbReference type="Pfam" id="PF00172">
    <property type="entry name" value="Zn_clus"/>
    <property type="match status" value="1"/>
</dbReference>
<feature type="domain" description="Zn(2)-C6 fungal-type" evidence="6">
    <location>
        <begin position="19"/>
        <end position="51"/>
    </location>
</feature>
<dbReference type="EMBL" id="JARJLG010000196">
    <property type="protein sequence ID" value="KAJ7729664.1"/>
    <property type="molecule type" value="Genomic_DNA"/>
</dbReference>
<reference evidence="7" key="1">
    <citation type="submission" date="2023-03" db="EMBL/GenBank/DDBJ databases">
        <title>Massive genome expansion in bonnet fungi (Mycena s.s.) driven by repeated elements and novel gene families across ecological guilds.</title>
        <authorList>
            <consortium name="Lawrence Berkeley National Laboratory"/>
            <person name="Harder C.B."/>
            <person name="Miyauchi S."/>
            <person name="Viragh M."/>
            <person name="Kuo A."/>
            <person name="Thoen E."/>
            <person name="Andreopoulos B."/>
            <person name="Lu D."/>
            <person name="Skrede I."/>
            <person name="Drula E."/>
            <person name="Henrissat B."/>
            <person name="Morin E."/>
            <person name="Kohler A."/>
            <person name="Barry K."/>
            <person name="LaButti K."/>
            <person name="Morin E."/>
            <person name="Salamov A."/>
            <person name="Lipzen A."/>
            <person name="Mereny Z."/>
            <person name="Hegedus B."/>
            <person name="Baldrian P."/>
            <person name="Stursova M."/>
            <person name="Weitz H."/>
            <person name="Taylor A."/>
            <person name="Grigoriev I.V."/>
            <person name="Nagy L.G."/>
            <person name="Martin F."/>
            <person name="Kauserud H."/>
        </authorList>
    </citation>
    <scope>NUCLEOTIDE SEQUENCE</scope>
    <source>
        <strain evidence="7">CBHHK188m</strain>
    </source>
</reference>
<sequence>MSSEEEGSPPLKSKRQIRSCDFCRQRKIRCNNPDANGKCANCVAYGAPCTHIRPRRKRGPKNKTLEEFRQQIATLEAKLRSLSVCALCAQLLQSRPDSDRRSSPSVFQHSTPESSTASTDAGRPPAEEDVSQDELVGRFRQLAVATGGLKGQFFGSSSSFALVSSALAVKEKYLGRPATAARHARRMVYYETPPVSSFHLTRHQLMRR</sequence>
<keyword evidence="2" id="KW-0479">Metal-binding</keyword>
<proteinExistence type="predicted"/>
<dbReference type="AlphaFoldDB" id="A0AAD7HW40"/>
<feature type="region of interest" description="Disordered" evidence="5">
    <location>
        <begin position="96"/>
        <end position="132"/>
    </location>
</feature>
<evidence type="ECO:0000256" key="3">
    <source>
        <dbReference type="ARBA" id="ARBA00023125"/>
    </source>
</evidence>
<comment type="caution">
    <text evidence="7">The sequence shown here is derived from an EMBL/GenBank/DDBJ whole genome shotgun (WGS) entry which is preliminary data.</text>
</comment>
<dbReference type="InterPro" id="IPR001138">
    <property type="entry name" value="Zn2Cys6_DnaBD"/>
</dbReference>
<accession>A0AAD7HW40</accession>
<name>A0AAD7HW40_9AGAR</name>
<evidence type="ECO:0000256" key="2">
    <source>
        <dbReference type="ARBA" id="ARBA00022723"/>
    </source>
</evidence>
<dbReference type="Proteomes" id="UP001215280">
    <property type="component" value="Unassembled WGS sequence"/>
</dbReference>
<keyword evidence="8" id="KW-1185">Reference proteome</keyword>
<organism evidence="7 8">
    <name type="scientific">Mycena maculata</name>
    <dbReference type="NCBI Taxonomy" id="230809"/>
    <lineage>
        <taxon>Eukaryota</taxon>
        <taxon>Fungi</taxon>
        <taxon>Dikarya</taxon>
        <taxon>Basidiomycota</taxon>
        <taxon>Agaricomycotina</taxon>
        <taxon>Agaricomycetes</taxon>
        <taxon>Agaricomycetidae</taxon>
        <taxon>Agaricales</taxon>
        <taxon>Marasmiineae</taxon>
        <taxon>Mycenaceae</taxon>
        <taxon>Mycena</taxon>
    </lineage>
</organism>
<evidence type="ECO:0000259" key="6">
    <source>
        <dbReference type="PROSITE" id="PS50048"/>
    </source>
</evidence>
<protein>
    <recommendedName>
        <fullName evidence="6">Zn(2)-C6 fungal-type domain-containing protein</fullName>
    </recommendedName>
</protein>
<evidence type="ECO:0000313" key="8">
    <source>
        <dbReference type="Proteomes" id="UP001215280"/>
    </source>
</evidence>
<dbReference type="GO" id="GO:0000981">
    <property type="term" value="F:DNA-binding transcription factor activity, RNA polymerase II-specific"/>
    <property type="evidence" value="ECO:0007669"/>
    <property type="project" value="InterPro"/>
</dbReference>
<comment type="subcellular location">
    <subcellularLocation>
        <location evidence="1">Nucleus</location>
    </subcellularLocation>
</comment>
<evidence type="ECO:0000256" key="4">
    <source>
        <dbReference type="ARBA" id="ARBA00023242"/>
    </source>
</evidence>
<dbReference type="GO" id="GO:0008270">
    <property type="term" value="F:zinc ion binding"/>
    <property type="evidence" value="ECO:0007669"/>
    <property type="project" value="InterPro"/>
</dbReference>
<dbReference type="PANTHER" id="PTHR46910">
    <property type="entry name" value="TRANSCRIPTION FACTOR PDR1"/>
    <property type="match status" value="1"/>
</dbReference>
<feature type="compositionally biased region" description="Polar residues" evidence="5">
    <location>
        <begin position="106"/>
        <end position="119"/>
    </location>
</feature>
<dbReference type="InterPro" id="IPR050987">
    <property type="entry name" value="AtrR-like"/>
</dbReference>
<keyword evidence="4" id="KW-0539">Nucleus</keyword>
<evidence type="ECO:0000256" key="1">
    <source>
        <dbReference type="ARBA" id="ARBA00004123"/>
    </source>
</evidence>
<dbReference type="SMART" id="SM00066">
    <property type="entry name" value="GAL4"/>
    <property type="match status" value="1"/>
</dbReference>
<keyword evidence="3" id="KW-0238">DNA-binding</keyword>
<dbReference type="PROSITE" id="PS50048">
    <property type="entry name" value="ZN2_CY6_FUNGAL_2"/>
    <property type="match status" value="1"/>
</dbReference>
<dbReference type="GO" id="GO:0005634">
    <property type="term" value="C:nucleus"/>
    <property type="evidence" value="ECO:0007669"/>
    <property type="project" value="UniProtKB-SubCell"/>
</dbReference>
<dbReference type="GO" id="GO:0003677">
    <property type="term" value="F:DNA binding"/>
    <property type="evidence" value="ECO:0007669"/>
    <property type="project" value="UniProtKB-KW"/>
</dbReference>
<dbReference type="PROSITE" id="PS00463">
    <property type="entry name" value="ZN2_CY6_FUNGAL_1"/>
    <property type="match status" value="1"/>
</dbReference>
<evidence type="ECO:0000313" key="7">
    <source>
        <dbReference type="EMBL" id="KAJ7729664.1"/>
    </source>
</evidence>
<gene>
    <name evidence="7" type="ORF">DFH07DRAFT_179102</name>
</gene>
<dbReference type="PANTHER" id="PTHR46910:SF3">
    <property type="entry name" value="HALOTOLERANCE PROTEIN 9-RELATED"/>
    <property type="match status" value="1"/>
</dbReference>
<dbReference type="InterPro" id="IPR036864">
    <property type="entry name" value="Zn2-C6_fun-type_DNA-bd_sf"/>
</dbReference>